<sequence length="246" mass="25754">MADLDIAIAGRSYRVACADGEEENLTEAARLVAAEAESLREQFGTRFAALPETRMLLMASLMLGDRFRAHLAEEAAAFGDAPAGAEAVRAETGGPSQSGFFDDPVQTARIAELEAALAAARDSELAALAALEEAAERIRALAGEIAEGEALDDDEADEEEAEDDDAGEPDEDLDGALDDDLADDLAEDDAPAPEASDDAPSAAFLDADAPDEPYAQDDDAPFEDDDRDGDERGDAPAEDDPLAPRG</sequence>
<evidence type="ECO:0000256" key="1">
    <source>
        <dbReference type="SAM" id="MobiDB-lite"/>
    </source>
</evidence>
<dbReference type="AlphaFoldDB" id="A0A1I3HXX1"/>
<dbReference type="Proteomes" id="UP000199377">
    <property type="component" value="Unassembled WGS sequence"/>
</dbReference>
<feature type="compositionally biased region" description="Acidic residues" evidence="1">
    <location>
        <begin position="236"/>
        <end position="246"/>
    </location>
</feature>
<dbReference type="STRING" id="1114924.SAMN05216258_106234"/>
<feature type="compositionally biased region" description="Acidic residues" evidence="1">
    <location>
        <begin position="146"/>
        <end position="197"/>
    </location>
</feature>
<dbReference type="EMBL" id="FOQH01000006">
    <property type="protein sequence ID" value="SFI40608.1"/>
    <property type="molecule type" value="Genomic_DNA"/>
</dbReference>
<protein>
    <submittedName>
        <fullName evidence="2">Cell division protein ZapA</fullName>
    </submittedName>
</protein>
<dbReference type="SUPFAM" id="SSF102829">
    <property type="entry name" value="Cell division protein ZapA-like"/>
    <property type="match status" value="1"/>
</dbReference>
<gene>
    <name evidence="2" type="ORF">SAMN05216258_106234</name>
</gene>
<keyword evidence="3" id="KW-1185">Reference proteome</keyword>
<dbReference type="InterPro" id="IPR007838">
    <property type="entry name" value="Cell_div_ZapA-like"/>
</dbReference>
<reference evidence="2 3" key="1">
    <citation type="submission" date="2016-10" db="EMBL/GenBank/DDBJ databases">
        <authorList>
            <person name="de Groot N.N."/>
        </authorList>
    </citation>
    <scope>NUCLEOTIDE SEQUENCE [LARGE SCALE GENOMIC DNA]</scope>
    <source>
        <strain evidence="2 3">CGMCC 1.11030</strain>
    </source>
</reference>
<proteinExistence type="predicted"/>
<dbReference type="InterPro" id="IPR036192">
    <property type="entry name" value="Cell_div_ZapA-like_sf"/>
</dbReference>
<dbReference type="Gene3D" id="3.30.160.880">
    <property type="entry name" value="Cell division protein ZapA protomer, N-terminal domain"/>
    <property type="match status" value="1"/>
</dbReference>
<dbReference type="Pfam" id="PF05164">
    <property type="entry name" value="ZapA"/>
    <property type="match status" value="1"/>
</dbReference>
<accession>A0A1I3HXX1</accession>
<dbReference type="InterPro" id="IPR042233">
    <property type="entry name" value="Cell_div_ZapA_N"/>
</dbReference>
<keyword evidence="2" id="KW-0131">Cell cycle</keyword>
<dbReference type="OrthoDB" id="9797575at2"/>
<dbReference type="RefSeq" id="WP_092860626.1">
    <property type="nucleotide sequence ID" value="NZ_FOQH01000006.1"/>
</dbReference>
<evidence type="ECO:0000313" key="3">
    <source>
        <dbReference type="Proteomes" id="UP000199377"/>
    </source>
</evidence>
<keyword evidence="2" id="KW-0132">Cell division</keyword>
<feature type="compositionally biased region" description="Acidic residues" evidence="1">
    <location>
        <begin position="208"/>
        <end position="228"/>
    </location>
</feature>
<evidence type="ECO:0000313" key="2">
    <source>
        <dbReference type="EMBL" id="SFI40608.1"/>
    </source>
</evidence>
<feature type="region of interest" description="Disordered" evidence="1">
    <location>
        <begin position="145"/>
        <end position="246"/>
    </location>
</feature>
<organism evidence="2 3">
    <name type="scientific">Albimonas pacifica</name>
    <dbReference type="NCBI Taxonomy" id="1114924"/>
    <lineage>
        <taxon>Bacteria</taxon>
        <taxon>Pseudomonadati</taxon>
        <taxon>Pseudomonadota</taxon>
        <taxon>Alphaproteobacteria</taxon>
        <taxon>Rhodobacterales</taxon>
        <taxon>Paracoccaceae</taxon>
        <taxon>Albimonas</taxon>
    </lineage>
</organism>
<name>A0A1I3HXX1_9RHOB</name>
<dbReference type="GO" id="GO:0051301">
    <property type="term" value="P:cell division"/>
    <property type="evidence" value="ECO:0007669"/>
    <property type="project" value="UniProtKB-KW"/>
</dbReference>